<dbReference type="Gene3D" id="2.30.110.20">
    <property type="entry name" value="Hcp1-like"/>
    <property type="match status" value="1"/>
</dbReference>
<name>A0A7S7NPV9_PALFE</name>
<reference evidence="1 2" key="1">
    <citation type="submission" date="2020-10" db="EMBL/GenBank/DDBJ databases">
        <title>Complete genome sequence of Paludibaculum fermentans P105T, a facultatively anaerobic acidobacterium capable of dissimilatory Fe(III) reduction.</title>
        <authorList>
            <person name="Dedysh S.N."/>
            <person name="Beletsky A.V."/>
            <person name="Kulichevskaya I.S."/>
            <person name="Mardanov A.V."/>
            <person name="Ravin N.V."/>
        </authorList>
    </citation>
    <scope>NUCLEOTIDE SEQUENCE [LARGE SCALE GENOMIC DNA]</scope>
    <source>
        <strain evidence="1 2">P105</strain>
    </source>
</reference>
<dbReference type="Pfam" id="PF05638">
    <property type="entry name" value="T6SS_HCP"/>
    <property type="match status" value="1"/>
</dbReference>
<dbReference type="EMBL" id="CP063849">
    <property type="protein sequence ID" value="QOY87616.1"/>
    <property type="molecule type" value="Genomic_DNA"/>
</dbReference>
<proteinExistence type="predicted"/>
<dbReference type="Proteomes" id="UP000593892">
    <property type="component" value="Chromosome"/>
</dbReference>
<dbReference type="PANTHER" id="PTHR36152:SF5">
    <property type="entry name" value="PROTEIN HCP1"/>
    <property type="match status" value="1"/>
</dbReference>
<dbReference type="SUPFAM" id="SSF141452">
    <property type="entry name" value="Hcp1-like"/>
    <property type="match status" value="1"/>
</dbReference>
<accession>A0A7S7NPV9</accession>
<protein>
    <submittedName>
        <fullName evidence="1">Type VI secretion system tube protein Hcp</fullName>
    </submittedName>
</protein>
<dbReference type="InterPro" id="IPR008514">
    <property type="entry name" value="T6SS_Hcp"/>
</dbReference>
<sequence>MADTPHLLQVEGIKGECKETKYLTWINIESFSWGISNEVTTKGTARSAGVPDFASFTVTKPTDKASPKLFLACSSGQHFKSAKVVFRRMGKAVTAGQPSSLDEFFEWTFGDVMVSSYQNGGSDQASASESISFSAASVSMNYFVMKNGQRTGGVMAGYDIRKITESIGT</sequence>
<dbReference type="InterPro" id="IPR053165">
    <property type="entry name" value="HSI-I_assembly_Hcp1"/>
</dbReference>
<keyword evidence="2" id="KW-1185">Reference proteome</keyword>
<organism evidence="1 2">
    <name type="scientific">Paludibaculum fermentans</name>
    <dbReference type="NCBI Taxonomy" id="1473598"/>
    <lineage>
        <taxon>Bacteria</taxon>
        <taxon>Pseudomonadati</taxon>
        <taxon>Acidobacteriota</taxon>
        <taxon>Terriglobia</taxon>
        <taxon>Bryobacterales</taxon>
        <taxon>Bryobacteraceae</taxon>
        <taxon>Paludibaculum</taxon>
    </lineage>
</organism>
<evidence type="ECO:0000313" key="1">
    <source>
        <dbReference type="EMBL" id="QOY87616.1"/>
    </source>
</evidence>
<gene>
    <name evidence="1" type="ORF">IRI77_33505</name>
</gene>
<dbReference type="InterPro" id="IPR036624">
    <property type="entry name" value="Hcp1-lik_sf"/>
</dbReference>
<dbReference type="RefSeq" id="WP_194449283.1">
    <property type="nucleotide sequence ID" value="NZ_CP063849.1"/>
</dbReference>
<evidence type="ECO:0000313" key="2">
    <source>
        <dbReference type="Proteomes" id="UP000593892"/>
    </source>
</evidence>
<dbReference type="KEGG" id="pfer:IRI77_33505"/>
<dbReference type="PANTHER" id="PTHR36152">
    <property type="entry name" value="CYTOPLASMIC PROTEIN-RELATED"/>
    <property type="match status" value="1"/>
</dbReference>
<dbReference type="AlphaFoldDB" id="A0A7S7NPV9"/>